<dbReference type="Gene3D" id="3.40.50.11660">
    <property type="entry name" value="Glycosyl transferase family 10, C-terminal domain"/>
    <property type="match status" value="1"/>
</dbReference>
<evidence type="ECO:0000256" key="1">
    <source>
        <dbReference type="ARBA" id="ARBA00004447"/>
    </source>
</evidence>
<evidence type="ECO:0000256" key="7">
    <source>
        <dbReference type="ARBA" id="ARBA00022968"/>
    </source>
</evidence>
<dbReference type="InterPro" id="IPR001503">
    <property type="entry name" value="Glyco_trans_10"/>
</dbReference>
<keyword evidence="6 12" id="KW-0812">Transmembrane</keyword>
<evidence type="ECO:0000259" key="13">
    <source>
        <dbReference type="Pfam" id="PF00852"/>
    </source>
</evidence>
<dbReference type="SUPFAM" id="SSF53756">
    <property type="entry name" value="UDP-Glycosyltransferase/glycogen phosphorylase"/>
    <property type="match status" value="1"/>
</dbReference>
<dbReference type="PANTHER" id="PTHR48438:SF1">
    <property type="entry name" value="ALPHA-(1,3)-FUCOSYLTRANSFERASE C-RELATED"/>
    <property type="match status" value="1"/>
</dbReference>
<comment type="similarity">
    <text evidence="3 12">Belongs to the glycosyltransferase 10 family.</text>
</comment>
<evidence type="ECO:0000256" key="2">
    <source>
        <dbReference type="ARBA" id="ARBA00004922"/>
    </source>
</evidence>
<evidence type="ECO:0000256" key="9">
    <source>
        <dbReference type="ARBA" id="ARBA00023034"/>
    </source>
</evidence>
<dbReference type="EC" id="2.4.1.-" evidence="12"/>
<keyword evidence="9 12" id="KW-0333">Golgi apparatus</keyword>
<proteinExistence type="inferred from homology"/>
<evidence type="ECO:0000256" key="3">
    <source>
        <dbReference type="ARBA" id="ARBA00008919"/>
    </source>
</evidence>
<dbReference type="FunFam" id="3.40.50.11660:FF:000002">
    <property type="entry name" value="Alpha-(1,3)-fucosyltransferase"/>
    <property type="match status" value="1"/>
</dbReference>
<evidence type="ECO:0000256" key="12">
    <source>
        <dbReference type="RuleBase" id="RU003832"/>
    </source>
</evidence>
<keyword evidence="8" id="KW-1133">Transmembrane helix</keyword>
<reference evidence="16" key="2">
    <citation type="submission" date="2020-10" db="UniProtKB">
        <authorList>
            <consortium name="WormBaseParasite"/>
        </authorList>
    </citation>
    <scope>IDENTIFICATION</scope>
</reference>
<comment type="pathway">
    <text evidence="2">Protein modification; protein glycosylation.</text>
</comment>
<keyword evidence="5 12" id="KW-0808">Transferase</keyword>
<dbReference type="WBParaSite" id="Pan_g21201.t1">
    <property type="protein sequence ID" value="Pan_g21201.t1"/>
    <property type="gene ID" value="Pan_g21201"/>
</dbReference>
<evidence type="ECO:0000256" key="10">
    <source>
        <dbReference type="ARBA" id="ARBA00023136"/>
    </source>
</evidence>
<dbReference type="GO" id="GO:0008417">
    <property type="term" value="F:fucosyltransferase activity"/>
    <property type="evidence" value="ECO:0007669"/>
    <property type="project" value="InterPro"/>
</dbReference>
<evidence type="ECO:0000256" key="5">
    <source>
        <dbReference type="ARBA" id="ARBA00022679"/>
    </source>
</evidence>
<dbReference type="Pfam" id="PF17039">
    <property type="entry name" value="Glyco_tran_10_N"/>
    <property type="match status" value="1"/>
</dbReference>
<keyword evidence="7" id="KW-0735">Signal-anchor</keyword>
<keyword evidence="11" id="KW-0325">Glycoprotein</keyword>
<keyword evidence="15" id="KW-1185">Reference proteome</keyword>
<keyword evidence="4 12" id="KW-0328">Glycosyltransferase</keyword>
<dbReference type="Pfam" id="PF00852">
    <property type="entry name" value="Glyco_transf_10"/>
    <property type="match status" value="1"/>
</dbReference>
<keyword evidence="10" id="KW-0472">Membrane</keyword>
<feature type="domain" description="Fucosyltransferase C-terminal" evidence="13">
    <location>
        <begin position="232"/>
        <end position="408"/>
    </location>
</feature>
<evidence type="ECO:0000259" key="14">
    <source>
        <dbReference type="Pfam" id="PF17039"/>
    </source>
</evidence>
<sequence length="433" mass="50089">MSKLAILFVLIIVTVTSLYWFPENLGYLAYKSDGVKSMFDFDVIDRGNGSGIDFLSLLRGVSETDNSTVNDDWDDIELKSADLTTTSLPVSKTTSIEYSTDGRPLILEWNLFCRRSLFKDKTHLEKHCPFKCAYTTNRTLVDDAAVTVHHMGGGDADGQRRSTNRSFVSLFLNFEPPPHRPKYQKTRPYFFDYTITYRQDSDLPVYYDSFVPLSGPNDIDRWTDAEVDAALKSKQKPALWMVSHCSTASKRETYVAQLKKHMAVHQIGACNNVNCPRFKDCEKEFIKTHYFYIAFENSVCNDYITEKFFRMRELIVPIVLDRRVFRGIHEKLLNYTIVASDYESPQQLAEYLKFLMDHPDEYRKYFDWTKIYKKSPQPFVNNDTACKICQLANQVQTGTFEKKKLNIHEWWGGKNCYGPVGSDLVKRGKSVKD</sequence>
<dbReference type="GO" id="GO:0032580">
    <property type="term" value="C:Golgi cisterna membrane"/>
    <property type="evidence" value="ECO:0007669"/>
    <property type="project" value="UniProtKB-SubCell"/>
</dbReference>
<protein>
    <recommendedName>
        <fullName evidence="12">Fucosyltransferase</fullName>
        <ecNumber evidence="12">2.4.1.-</ecNumber>
    </recommendedName>
</protein>
<accession>A0A7E4ZWB1</accession>
<evidence type="ECO:0000313" key="16">
    <source>
        <dbReference type="WBParaSite" id="Pan_g21201.t1"/>
    </source>
</evidence>
<evidence type="ECO:0000256" key="6">
    <source>
        <dbReference type="ARBA" id="ARBA00022692"/>
    </source>
</evidence>
<evidence type="ECO:0000313" key="15">
    <source>
        <dbReference type="Proteomes" id="UP000492821"/>
    </source>
</evidence>
<dbReference type="AlphaFoldDB" id="A0A7E4ZWB1"/>
<comment type="subcellular location">
    <subcellularLocation>
        <location evidence="1 12">Golgi apparatus</location>
        <location evidence="1 12">Golgi stack membrane</location>
        <topology evidence="1 12">Single-pass type II membrane protein</topology>
    </subcellularLocation>
</comment>
<dbReference type="InterPro" id="IPR031481">
    <property type="entry name" value="Glyco_tran_10_N"/>
</dbReference>
<dbReference type="UniPathway" id="UPA00378"/>
<dbReference type="Proteomes" id="UP000492821">
    <property type="component" value="Unassembled WGS sequence"/>
</dbReference>
<dbReference type="PANTHER" id="PTHR48438">
    <property type="entry name" value="ALPHA-(1,3)-FUCOSYLTRANSFERASE C-RELATED"/>
    <property type="match status" value="1"/>
</dbReference>
<dbReference type="InterPro" id="IPR055270">
    <property type="entry name" value="Glyco_tran_10_C"/>
</dbReference>
<evidence type="ECO:0000256" key="4">
    <source>
        <dbReference type="ARBA" id="ARBA00022676"/>
    </source>
</evidence>
<evidence type="ECO:0000256" key="11">
    <source>
        <dbReference type="ARBA" id="ARBA00023180"/>
    </source>
</evidence>
<dbReference type="InterPro" id="IPR038577">
    <property type="entry name" value="GT10-like_C_sf"/>
</dbReference>
<evidence type="ECO:0000256" key="8">
    <source>
        <dbReference type="ARBA" id="ARBA00022989"/>
    </source>
</evidence>
<name>A0A7E4ZWB1_PANRE</name>
<feature type="domain" description="Fucosyltransferase N-terminal" evidence="14">
    <location>
        <begin position="103"/>
        <end position="207"/>
    </location>
</feature>
<reference evidence="15" key="1">
    <citation type="journal article" date="2013" name="Genetics">
        <title>The draft genome and transcriptome of Panagrellus redivivus are shaped by the harsh demands of a free-living lifestyle.</title>
        <authorList>
            <person name="Srinivasan J."/>
            <person name="Dillman A.R."/>
            <person name="Macchietto M.G."/>
            <person name="Heikkinen L."/>
            <person name="Lakso M."/>
            <person name="Fracchia K.M."/>
            <person name="Antoshechkin I."/>
            <person name="Mortazavi A."/>
            <person name="Wong G."/>
            <person name="Sternberg P.W."/>
        </authorList>
    </citation>
    <scope>NUCLEOTIDE SEQUENCE [LARGE SCALE GENOMIC DNA]</scope>
    <source>
        <strain evidence="15">MT8872</strain>
    </source>
</reference>
<organism evidence="15 16">
    <name type="scientific">Panagrellus redivivus</name>
    <name type="common">Microworm</name>
    <dbReference type="NCBI Taxonomy" id="6233"/>
    <lineage>
        <taxon>Eukaryota</taxon>
        <taxon>Metazoa</taxon>
        <taxon>Ecdysozoa</taxon>
        <taxon>Nematoda</taxon>
        <taxon>Chromadorea</taxon>
        <taxon>Rhabditida</taxon>
        <taxon>Tylenchina</taxon>
        <taxon>Panagrolaimomorpha</taxon>
        <taxon>Panagrolaimoidea</taxon>
        <taxon>Panagrolaimidae</taxon>
        <taxon>Panagrellus</taxon>
    </lineage>
</organism>